<dbReference type="Gene3D" id="3.40.50.450">
    <property type="match status" value="1"/>
</dbReference>
<dbReference type="EMBL" id="AMFJ01000419">
    <property type="protein sequence ID" value="EKE27820.1"/>
    <property type="molecule type" value="Genomic_DNA"/>
</dbReference>
<evidence type="ECO:0000259" key="2">
    <source>
        <dbReference type="Pfam" id="PF02481"/>
    </source>
</evidence>
<dbReference type="AlphaFoldDB" id="K2GWT1"/>
<feature type="domain" description="Smf/DprA SLOG" evidence="2">
    <location>
        <begin position="75"/>
        <end position="285"/>
    </location>
</feature>
<dbReference type="InterPro" id="IPR057666">
    <property type="entry name" value="DrpA_SLOG"/>
</dbReference>
<reference evidence="3" key="1">
    <citation type="journal article" date="2012" name="Science">
        <title>Fermentation, hydrogen, and sulfur metabolism in multiple uncultivated bacterial phyla.</title>
        <authorList>
            <person name="Wrighton K.C."/>
            <person name="Thomas B.C."/>
            <person name="Sharon I."/>
            <person name="Miller C.S."/>
            <person name="Castelle C.J."/>
            <person name="VerBerkmoes N.C."/>
            <person name="Wilkins M.J."/>
            <person name="Hettich R.L."/>
            <person name="Lipton M.S."/>
            <person name="Williams K.H."/>
            <person name="Long P.E."/>
            <person name="Banfield J.F."/>
        </authorList>
    </citation>
    <scope>NUCLEOTIDE SEQUENCE [LARGE SCALE GENOMIC DNA]</scope>
</reference>
<dbReference type="PANTHER" id="PTHR43022:SF1">
    <property type="entry name" value="PROTEIN SMF"/>
    <property type="match status" value="1"/>
</dbReference>
<organism evidence="3">
    <name type="scientific">uncultured bacterium</name>
    <name type="common">gcode 4</name>
    <dbReference type="NCBI Taxonomy" id="1234023"/>
    <lineage>
        <taxon>Bacteria</taxon>
        <taxon>environmental samples</taxon>
    </lineage>
</organism>
<dbReference type="Pfam" id="PF02481">
    <property type="entry name" value="DNA_processg_A"/>
    <property type="match status" value="1"/>
</dbReference>
<protein>
    <recommendedName>
        <fullName evidence="2">Smf/DprA SLOG domain-containing protein</fullName>
    </recommendedName>
</protein>
<proteinExistence type="inferred from homology"/>
<sequence>MRKYAAYLHSVWFTQRNLARIFKHNTDYKDFFENLRTFDLREFVLDENRIALIMKSYSDFDVSSIDVALSQRKIKIVTIHDDEYPESLRFLHTPPFLLYVRWTLDNSKNLLSIVGSRKNTSYSHTTLRQFIPWLLRAGFSIVSWGAYWVDSIAHNLTLDNGWYTISVIWTGIDIDYPRINAVLYDKIIERWWAVLSVFRLWTLWERHNFPIRNEIIAWISKWTLITEAADKSWTLITARLALELNRDVFVVPGDISRESSLWTNSLLRDWLAKAVITYEDILIEYDLNSRSEDAKITQLSFEDPIEQGIHELLRENPLDASYITDKLNSDIRTISCKISMMEVNWIVRLWNWWLYHLNQ</sequence>
<dbReference type="SUPFAM" id="SSF102405">
    <property type="entry name" value="MCP/YpsA-like"/>
    <property type="match status" value="1"/>
</dbReference>
<name>K2GWT1_9BACT</name>
<evidence type="ECO:0000256" key="1">
    <source>
        <dbReference type="ARBA" id="ARBA00006525"/>
    </source>
</evidence>
<comment type="caution">
    <text evidence="3">The sequence shown here is derived from an EMBL/GenBank/DDBJ whole genome shotgun (WGS) entry which is preliminary data.</text>
</comment>
<comment type="similarity">
    <text evidence="1">Belongs to the DprA/Smf family.</text>
</comment>
<evidence type="ECO:0000313" key="3">
    <source>
        <dbReference type="EMBL" id="EKE27820.1"/>
    </source>
</evidence>
<accession>K2GWT1</accession>
<dbReference type="PANTHER" id="PTHR43022">
    <property type="entry name" value="PROTEIN SMF"/>
    <property type="match status" value="1"/>
</dbReference>
<dbReference type="GO" id="GO:0009294">
    <property type="term" value="P:DNA-mediated transformation"/>
    <property type="evidence" value="ECO:0007669"/>
    <property type="project" value="InterPro"/>
</dbReference>
<dbReference type="InterPro" id="IPR003488">
    <property type="entry name" value="DprA"/>
</dbReference>
<gene>
    <name evidence="3" type="ORF">ACD_3C00145G0006</name>
</gene>